<dbReference type="SUPFAM" id="SSF143517">
    <property type="entry name" value="TRCF domain-like"/>
    <property type="match status" value="1"/>
</dbReference>
<dbReference type="GO" id="GO:0006355">
    <property type="term" value="P:regulation of DNA-templated transcription"/>
    <property type="evidence" value="ECO:0007669"/>
    <property type="project" value="UniProtKB-UniRule"/>
</dbReference>
<dbReference type="PANTHER" id="PTHR47964">
    <property type="entry name" value="ATP-DEPENDENT DNA HELICASE HOMOLOG RECG, CHLOROPLASTIC"/>
    <property type="match status" value="1"/>
</dbReference>
<keyword evidence="4 9" id="KW-0378">Hydrolase</keyword>
<dbReference type="GO" id="GO:0000716">
    <property type="term" value="P:transcription-coupled nucleotide-excision repair, DNA damage recognition"/>
    <property type="evidence" value="ECO:0007669"/>
    <property type="project" value="UniProtKB-UniRule"/>
</dbReference>
<dbReference type="Pfam" id="PF00270">
    <property type="entry name" value="DEAD"/>
    <property type="match status" value="1"/>
</dbReference>
<dbReference type="InterPro" id="IPR005118">
    <property type="entry name" value="TRCF_C"/>
</dbReference>
<dbReference type="STRING" id="1127696.HMPREF9134_00163"/>
<dbReference type="InterPro" id="IPR027417">
    <property type="entry name" value="P-loop_NTPase"/>
</dbReference>
<accession>L1NHR4</accession>
<dbReference type="InterPro" id="IPR014001">
    <property type="entry name" value="Helicase_ATP-bd"/>
</dbReference>
<organism evidence="12 13">
    <name type="scientific">Porphyromonas catoniae F0037</name>
    <dbReference type="NCBI Taxonomy" id="1127696"/>
    <lineage>
        <taxon>Bacteria</taxon>
        <taxon>Pseudomonadati</taxon>
        <taxon>Bacteroidota</taxon>
        <taxon>Bacteroidia</taxon>
        <taxon>Bacteroidales</taxon>
        <taxon>Porphyromonadaceae</taxon>
        <taxon>Porphyromonas</taxon>
    </lineage>
</organism>
<evidence type="ECO:0000256" key="3">
    <source>
        <dbReference type="ARBA" id="ARBA00022763"/>
    </source>
</evidence>
<dbReference type="SUPFAM" id="SSF52540">
    <property type="entry name" value="P-loop containing nucleoside triphosphate hydrolases"/>
    <property type="match status" value="4"/>
</dbReference>
<evidence type="ECO:0000256" key="6">
    <source>
        <dbReference type="ARBA" id="ARBA00022840"/>
    </source>
</evidence>
<keyword evidence="8 9" id="KW-0234">DNA repair</keyword>
<dbReference type="Pfam" id="PF03461">
    <property type="entry name" value="TRCF"/>
    <property type="match status" value="1"/>
</dbReference>
<dbReference type="Pfam" id="PF02559">
    <property type="entry name" value="CarD_TRCF_RID"/>
    <property type="match status" value="1"/>
</dbReference>
<evidence type="ECO:0000313" key="12">
    <source>
        <dbReference type="EMBL" id="EKY03059.1"/>
    </source>
</evidence>
<name>L1NHR4_9PORP</name>
<comment type="function">
    <text evidence="9">Couples transcription and DNA repair by recognizing RNA polymerase (RNAP) stalled at DNA lesions. Mediates ATP-dependent release of RNAP and its truncated transcript from the DNA, and recruitment of nucleotide excision repair machinery to the damaged site.</text>
</comment>
<dbReference type="PANTHER" id="PTHR47964:SF1">
    <property type="entry name" value="ATP-DEPENDENT DNA HELICASE HOMOLOG RECG, CHLOROPLASTIC"/>
    <property type="match status" value="1"/>
</dbReference>
<dbReference type="InterPro" id="IPR041471">
    <property type="entry name" value="UvrB_inter"/>
</dbReference>
<comment type="subcellular location">
    <subcellularLocation>
        <location evidence="9">Cytoplasm</location>
    </subcellularLocation>
</comment>
<dbReference type="AlphaFoldDB" id="L1NHR4"/>
<dbReference type="GO" id="GO:0003684">
    <property type="term" value="F:damaged DNA binding"/>
    <property type="evidence" value="ECO:0007669"/>
    <property type="project" value="InterPro"/>
</dbReference>
<dbReference type="Pfam" id="PF00271">
    <property type="entry name" value="Helicase_C"/>
    <property type="match status" value="1"/>
</dbReference>
<dbReference type="InterPro" id="IPR004576">
    <property type="entry name" value="Mfd"/>
</dbReference>
<evidence type="ECO:0000313" key="13">
    <source>
        <dbReference type="Proteomes" id="UP000010408"/>
    </source>
</evidence>
<evidence type="ECO:0000256" key="9">
    <source>
        <dbReference type="HAMAP-Rule" id="MF_00969"/>
    </source>
</evidence>
<keyword evidence="1 9" id="KW-0963">Cytoplasm</keyword>
<dbReference type="InterPro" id="IPR001650">
    <property type="entry name" value="Helicase_C-like"/>
</dbReference>
<dbReference type="GO" id="GO:0003678">
    <property type="term" value="F:DNA helicase activity"/>
    <property type="evidence" value="ECO:0007669"/>
    <property type="project" value="TreeGrafter"/>
</dbReference>
<dbReference type="PATRIC" id="fig|1127696.3.peg.137"/>
<dbReference type="GO" id="GO:0005524">
    <property type="term" value="F:ATP binding"/>
    <property type="evidence" value="ECO:0007669"/>
    <property type="project" value="UniProtKB-UniRule"/>
</dbReference>
<dbReference type="Gene3D" id="3.40.50.300">
    <property type="entry name" value="P-loop containing nucleotide triphosphate hydrolases"/>
    <property type="match status" value="2"/>
</dbReference>
<keyword evidence="6 9" id="KW-0067">ATP-binding</keyword>
<dbReference type="InterPro" id="IPR036101">
    <property type="entry name" value="CarD-like/TRCF_RID_sf"/>
</dbReference>
<dbReference type="InterPro" id="IPR011545">
    <property type="entry name" value="DEAD/DEAH_box_helicase_dom"/>
</dbReference>
<feature type="domain" description="Helicase C-terminal" evidence="11">
    <location>
        <begin position="779"/>
        <end position="941"/>
    </location>
</feature>
<evidence type="ECO:0000256" key="1">
    <source>
        <dbReference type="ARBA" id="ARBA00022490"/>
    </source>
</evidence>
<keyword evidence="7 9" id="KW-0238">DNA-binding</keyword>
<dbReference type="GO" id="GO:0005737">
    <property type="term" value="C:cytoplasm"/>
    <property type="evidence" value="ECO:0007669"/>
    <property type="project" value="UniProtKB-SubCell"/>
</dbReference>
<dbReference type="HAMAP" id="MF_00969">
    <property type="entry name" value="TRCF"/>
    <property type="match status" value="1"/>
</dbReference>
<dbReference type="InterPro" id="IPR037235">
    <property type="entry name" value="TRCF-like_C_D7"/>
</dbReference>
<keyword evidence="2 9" id="KW-0547">Nucleotide-binding</keyword>
<dbReference type="CDD" id="cd17991">
    <property type="entry name" value="DEXHc_TRCF"/>
    <property type="match status" value="1"/>
</dbReference>
<dbReference type="SUPFAM" id="SSF141259">
    <property type="entry name" value="CarD-like"/>
    <property type="match status" value="1"/>
</dbReference>
<evidence type="ECO:0000256" key="4">
    <source>
        <dbReference type="ARBA" id="ARBA00022801"/>
    </source>
</evidence>
<evidence type="ECO:0000259" key="10">
    <source>
        <dbReference type="PROSITE" id="PS51192"/>
    </source>
</evidence>
<dbReference type="PROSITE" id="PS51192">
    <property type="entry name" value="HELICASE_ATP_BIND_1"/>
    <property type="match status" value="1"/>
</dbReference>
<dbReference type="InterPro" id="IPR047112">
    <property type="entry name" value="RecG/Mfd"/>
</dbReference>
<keyword evidence="3 9" id="KW-0227">DNA damage</keyword>
<dbReference type="Gene3D" id="3.30.2060.10">
    <property type="entry name" value="Penicillin-binding protein 1b domain"/>
    <property type="match status" value="1"/>
</dbReference>
<protein>
    <recommendedName>
        <fullName evidence="9">Transcription-repair-coupling factor</fullName>
        <shortName evidence="9">TRCF</shortName>
        <ecNumber evidence="9">3.6.4.-</ecNumber>
    </recommendedName>
</protein>
<dbReference type="Proteomes" id="UP000010408">
    <property type="component" value="Unassembled WGS sequence"/>
</dbReference>
<evidence type="ECO:0000256" key="8">
    <source>
        <dbReference type="ARBA" id="ARBA00023204"/>
    </source>
</evidence>
<dbReference type="Gene3D" id="3.90.1150.50">
    <property type="entry name" value="Transcription-repair-coupling factor, D7 domain"/>
    <property type="match status" value="1"/>
</dbReference>
<dbReference type="SMART" id="SM00490">
    <property type="entry name" value="HELICc"/>
    <property type="match status" value="1"/>
</dbReference>
<sequence length="1163" mass="130883">MDKMLGKHTSTPREVGDRLSHIAYLRSVKQVDSPLKDGTFLPPLLYGSDDMLARLEQVLPPKAHTTIAGLQGSSVAFILPRIRRAAPLIVLLRDEERAGYLYSDLEGLLGTDAVLFFPSAYRRAIRYGHRDEASTLLRSMVLSQLYSEEKRSTSRLPIIVPYPEALLESVPRDEEQAADTFIIQKGDLLSRDELRDKLLSWGFERVDYVYEPGQFALRGSIFDIYSFTSELPYRLDFFDDEVESLRRFEVDSQLSIEALNELILSPNLATTEGVRVSLLSLLPQGTQLVIEGRNSLKARLEATWNEAPILQDGEGFADLEALRKALVSPSNLLLELGSLAQYELVADATQGGITFHTERQPLFHKDYDALAEQIRTWQREGFALHLSASSDTAYERVADILHDRLPVELMPQRTRLTLHEGFVDLDHRWVLLTEHELFDRYHKYSLRSDKASAGKVTLSLKELQSFNRGDLVVHADHGIGRFDGLVTMEQQGRPQEFVKLIYRNNDSIYVNLHSLHKLSHYRTGGEQTEVTLSAVGSGAWQRIKDKTKKRIKDIARDLIRLYAKRRESEGFAFSPDSYLQHELEASFAFEDTPDQAAATVAVKMDMERPYPMDRLLCGDVGFGKTEIAIRAAFKAVTDSKQVAVLVPTTVLAYQHYRTFTKRLRDFPVRVDYISRARTAKELRALLQDLKEGKIDIIIGTHRLTSKDVAFHDLGLLIIDEEQKFGVATKEKLRQLQVNVDTLAMSATPIPRTLQFSLMGARDLSNLNTPPANRRPVETILTEAIPSVLREAIGFELSRNGQVYCVNSRINNIENLAALIQREVPDARIAVAHGRLAPKEMEQILIDFGNHEYDVLVATKIIENGIDVPNANTIMIHDAHHYGLSELHQLRGRVGRSDRKAFCYLLSPPLDSLSEESRRRLTAIESFSDLGSGIRIALQDLDQRGAGNVLGVEQSGFIADMGYETYQKVFTEAVEELKTGEFAHIYTGDGEGEGAGTSGHFVVETQVESDLELSFPSTYVPLDSERILLYRELDSLTDDKALEAFRTRMEDRFGKLPASAHALTLIPHLRRLGQLLGIEKVVLKAGSMSLHLIADTSSPYYASDAFGRLLDYVARNNRSCEFVQRTGRHIIRINNIPTVPMAISTLEHILYARGKDEGTNLTNK</sequence>
<dbReference type="SMART" id="SM01058">
    <property type="entry name" value="CarD_TRCF"/>
    <property type="match status" value="1"/>
</dbReference>
<dbReference type="GO" id="GO:0016787">
    <property type="term" value="F:hydrolase activity"/>
    <property type="evidence" value="ECO:0007669"/>
    <property type="project" value="UniProtKB-KW"/>
</dbReference>
<dbReference type="Gene3D" id="2.40.10.170">
    <property type="match status" value="1"/>
</dbReference>
<dbReference type="EMBL" id="AMEQ01000005">
    <property type="protein sequence ID" value="EKY03059.1"/>
    <property type="molecule type" value="Genomic_DNA"/>
</dbReference>
<evidence type="ECO:0000256" key="7">
    <source>
        <dbReference type="ARBA" id="ARBA00023125"/>
    </source>
</evidence>
<dbReference type="Pfam" id="PF17757">
    <property type="entry name" value="UvrB_inter"/>
    <property type="match status" value="1"/>
</dbReference>
<comment type="similarity">
    <text evidence="9">In the C-terminal section; belongs to the helicase family. RecG subfamily.</text>
</comment>
<reference evidence="12 13" key="1">
    <citation type="submission" date="2012-05" db="EMBL/GenBank/DDBJ databases">
        <authorList>
            <person name="Weinstock G."/>
            <person name="Sodergren E."/>
            <person name="Lobos E.A."/>
            <person name="Fulton L."/>
            <person name="Fulton R."/>
            <person name="Courtney L."/>
            <person name="Fronick C."/>
            <person name="O'Laughlin M."/>
            <person name="Godfrey J."/>
            <person name="Wilson R.M."/>
            <person name="Miner T."/>
            <person name="Farmer C."/>
            <person name="Delehaunty K."/>
            <person name="Cordes M."/>
            <person name="Minx P."/>
            <person name="Tomlinson C."/>
            <person name="Chen J."/>
            <person name="Wollam A."/>
            <person name="Pepin K.H."/>
            <person name="Bhonagiri V."/>
            <person name="Zhang X."/>
            <person name="Suruliraj S."/>
            <person name="Warren W."/>
            <person name="Mitreva M."/>
            <person name="Mardis E.R."/>
            <person name="Wilson R.K."/>
        </authorList>
    </citation>
    <scope>NUCLEOTIDE SEQUENCE [LARGE SCALE GENOMIC DNA]</scope>
    <source>
        <strain evidence="12 13">F0037</strain>
    </source>
</reference>
<dbReference type="HOGENOM" id="CLU_005122_0_2_10"/>
<feature type="domain" description="Helicase ATP-binding" evidence="10">
    <location>
        <begin position="605"/>
        <end position="766"/>
    </location>
</feature>
<dbReference type="InterPro" id="IPR003711">
    <property type="entry name" value="CarD-like/TRCF_RID"/>
</dbReference>
<evidence type="ECO:0000256" key="5">
    <source>
        <dbReference type="ARBA" id="ARBA00022806"/>
    </source>
</evidence>
<evidence type="ECO:0000259" key="11">
    <source>
        <dbReference type="PROSITE" id="PS51194"/>
    </source>
</evidence>
<dbReference type="EC" id="3.6.4.-" evidence="9"/>
<evidence type="ECO:0000256" key="2">
    <source>
        <dbReference type="ARBA" id="ARBA00022741"/>
    </source>
</evidence>
<dbReference type="SMART" id="SM00982">
    <property type="entry name" value="TRCF"/>
    <property type="match status" value="1"/>
</dbReference>
<dbReference type="SMART" id="SM00487">
    <property type="entry name" value="DEXDc"/>
    <property type="match status" value="1"/>
</dbReference>
<dbReference type="NCBIfam" id="TIGR00580">
    <property type="entry name" value="mfd"/>
    <property type="match status" value="1"/>
</dbReference>
<dbReference type="eggNOG" id="COG1197">
    <property type="taxonomic scope" value="Bacteria"/>
</dbReference>
<proteinExistence type="inferred from homology"/>
<comment type="caution">
    <text evidence="12">The sequence shown here is derived from an EMBL/GenBank/DDBJ whole genome shotgun (WGS) entry which is preliminary data.</text>
</comment>
<keyword evidence="5" id="KW-0347">Helicase</keyword>
<gene>
    <name evidence="9" type="primary">mfd</name>
    <name evidence="12" type="ORF">HMPREF9134_00163</name>
</gene>
<dbReference type="PROSITE" id="PS51194">
    <property type="entry name" value="HELICASE_CTER"/>
    <property type="match status" value="1"/>
</dbReference>
<comment type="similarity">
    <text evidence="9">In the N-terminal section; belongs to the UvrB family.</text>
</comment>